<dbReference type="EMBL" id="LAZR01013202">
    <property type="protein sequence ID" value="KKM23076.1"/>
    <property type="molecule type" value="Genomic_DNA"/>
</dbReference>
<evidence type="ECO:0000313" key="1">
    <source>
        <dbReference type="EMBL" id="KKM23076.1"/>
    </source>
</evidence>
<name>A0A0F9I643_9ZZZZ</name>
<organism evidence="1">
    <name type="scientific">marine sediment metagenome</name>
    <dbReference type="NCBI Taxonomy" id="412755"/>
    <lineage>
        <taxon>unclassified sequences</taxon>
        <taxon>metagenomes</taxon>
        <taxon>ecological metagenomes</taxon>
    </lineage>
</organism>
<evidence type="ECO:0008006" key="2">
    <source>
        <dbReference type="Google" id="ProtNLM"/>
    </source>
</evidence>
<gene>
    <name evidence="1" type="ORF">LCGC14_1618860</name>
</gene>
<proteinExistence type="predicted"/>
<sequence length="268" mass="29986">MRFVITATPRAATRYAATLMQALNVPCVHERVFRPDRPLVDVLSWYQAADRGESSWAAWTFLGSLPGPVVVLHQHRDPWRVIDSLAHRNSIIKLDAPDTANIKIMRAMVEAYCPRVLQCDNAVDRAAALVLDWNALIINAAQLCASAYHSYCVERLDVPGVRELLSLIDVSRSDAAIERALKDTDRRENAGRKVEHDVPISDPNIRKYVESLGGVPRAQRISVMPTYEHKSAEELVDLMSPELAEEINQYASRHGYPTVEVPQLALVS</sequence>
<accession>A0A0F9I643</accession>
<comment type="caution">
    <text evidence="1">The sequence shown here is derived from an EMBL/GenBank/DDBJ whole genome shotgun (WGS) entry which is preliminary data.</text>
</comment>
<reference evidence="1" key="1">
    <citation type="journal article" date="2015" name="Nature">
        <title>Complex archaea that bridge the gap between prokaryotes and eukaryotes.</title>
        <authorList>
            <person name="Spang A."/>
            <person name="Saw J.H."/>
            <person name="Jorgensen S.L."/>
            <person name="Zaremba-Niedzwiedzka K."/>
            <person name="Martijn J."/>
            <person name="Lind A.E."/>
            <person name="van Eijk R."/>
            <person name="Schleper C."/>
            <person name="Guy L."/>
            <person name="Ettema T.J."/>
        </authorList>
    </citation>
    <scope>NUCLEOTIDE SEQUENCE</scope>
</reference>
<dbReference type="AlphaFoldDB" id="A0A0F9I643"/>
<protein>
    <recommendedName>
        <fullName evidence="2">Sulfotransferase domain-containing protein</fullName>
    </recommendedName>
</protein>